<proteinExistence type="predicted"/>
<sequence length="74" mass="8070">MCHSWKVWAPALETDCVPGALDVGLCLRYVPLVTFPDKLNAAQQPAPSAAEQTRMEHNGQFAGALTRKRAHLSP</sequence>
<evidence type="ECO:0000313" key="2">
    <source>
        <dbReference type="EMBL" id="KYO24571.1"/>
    </source>
</evidence>
<name>A0A151MJ57_ALLMI</name>
<feature type="region of interest" description="Disordered" evidence="1">
    <location>
        <begin position="43"/>
        <end position="74"/>
    </location>
</feature>
<comment type="caution">
    <text evidence="2">The sequence shown here is derived from an EMBL/GenBank/DDBJ whole genome shotgun (WGS) entry which is preliminary data.</text>
</comment>
<dbReference type="AlphaFoldDB" id="A0A151MJ57"/>
<organism evidence="2 3">
    <name type="scientific">Alligator mississippiensis</name>
    <name type="common">American alligator</name>
    <dbReference type="NCBI Taxonomy" id="8496"/>
    <lineage>
        <taxon>Eukaryota</taxon>
        <taxon>Metazoa</taxon>
        <taxon>Chordata</taxon>
        <taxon>Craniata</taxon>
        <taxon>Vertebrata</taxon>
        <taxon>Euteleostomi</taxon>
        <taxon>Archelosauria</taxon>
        <taxon>Archosauria</taxon>
        <taxon>Crocodylia</taxon>
        <taxon>Alligatoridae</taxon>
        <taxon>Alligatorinae</taxon>
        <taxon>Alligator</taxon>
    </lineage>
</organism>
<reference evidence="2 3" key="1">
    <citation type="journal article" date="2012" name="Genome Biol.">
        <title>Sequencing three crocodilian genomes to illuminate the evolution of archosaurs and amniotes.</title>
        <authorList>
            <person name="St John J.A."/>
            <person name="Braun E.L."/>
            <person name="Isberg S.R."/>
            <person name="Miles L.G."/>
            <person name="Chong A.Y."/>
            <person name="Gongora J."/>
            <person name="Dalzell P."/>
            <person name="Moran C."/>
            <person name="Bed'hom B."/>
            <person name="Abzhanov A."/>
            <person name="Burgess S.C."/>
            <person name="Cooksey A.M."/>
            <person name="Castoe T.A."/>
            <person name="Crawford N.G."/>
            <person name="Densmore L.D."/>
            <person name="Drew J.C."/>
            <person name="Edwards S.V."/>
            <person name="Faircloth B.C."/>
            <person name="Fujita M.K."/>
            <person name="Greenwold M.J."/>
            <person name="Hoffmann F.G."/>
            <person name="Howard J.M."/>
            <person name="Iguchi T."/>
            <person name="Janes D.E."/>
            <person name="Khan S.Y."/>
            <person name="Kohno S."/>
            <person name="de Koning A.J."/>
            <person name="Lance S.L."/>
            <person name="McCarthy F.M."/>
            <person name="McCormack J.E."/>
            <person name="Merchant M.E."/>
            <person name="Peterson D.G."/>
            <person name="Pollock D.D."/>
            <person name="Pourmand N."/>
            <person name="Raney B.J."/>
            <person name="Roessler K.A."/>
            <person name="Sanford J.R."/>
            <person name="Sawyer R.H."/>
            <person name="Schmidt C.J."/>
            <person name="Triplett E.W."/>
            <person name="Tuberville T.D."/>
            <person name="Venegas-Anaya M."/>
            <person name="Howard J.T."/>
            <person name="Jarvis E.D."/>
            <person name="Guillette L.J.Jr."/>
            <person name="Glenn T.C."/>
            <person name="Green R.E."/>
            <person name="Ray D.A."/>
        </authorList>
    </citation>
    <scope>NUCLEOTIDE SEQUENCE [LARGE SCALE GENOMIC DNA]</scope>
    <source>
        <strain evidence="2">KSC_2009_1</strain>
    </source>
</reference>
<dbReference type="Proteomes" id="UP000050525">
    <property type="component" value="Unassembled WGS sequence"/>
</dbReference>
<dbReference type="EMBL" id="AKHW03006061">
    <property type="protein sequence ID" value="KYO24571.1"/>
    <property type="molecule type" value="Genomic_DNA"/>
</dbReference>
<evidence type="ECO:0000256" key="1">
    <source>
        <dbReference type="SAM" id="MobiDB-lite"/>
    </source>
</evidence>
<protein>
    <submittedName>
        <fullName evidence="2">Uncharacterized protein</fullName>
    </submittedName>
</protein>
<accession>A0A151MJ57</accession>
<gene>
    <name evidence="2" type="ORF">Y1Q_0023257</name>
</gene>
<evidence type="ECO:0000313" key="3">
    <source>
        <dbReference type="Proteomes" id="UP000050525"/>
    </source>
</evidence>
<keyword evidence="3" id="KW-1185">Reference proteome</keyword>